<dbReference type="Proteomes" id="UP000435877">
    <property type="component" value="Unassembled WGS sequence"/>
</dbReference>
<dbReference type="Gene3D" id="2.40.110.10">
    <property type="entry name" value="Butyryl-CoA Dehydrogenase, subunit A, domain 2"/>
    <property type="match status" value="2"/>
</dbReference>
<dbReference type="EMBL" id="CACSIK010000001">
    <property type="protein sequence ID" value="CAA0084684.1"/>
    <property type="molecule type" value="Genomic_DNA"/>
</dbReference>
<dbReference type="InterPro" id="IPR052161">
    <property type="entry name" value="Mycobact_Acyl-CoA_DH"/>
</dbReference>
<dbReference type="Pfam" id="PF02771">
    <property type="entry name" value="Acyl-CoA_dh_N"/>
    <property type="match status" value="2"/>
</dbReference>
<dbReference type="Gene3D" id="1.10.540.10">
    <property type="entry name" value="Acyl-CoA dehydrogenase/oxidase, N-terminal domain"/>
    <property type="match status" value="2"/>
</dbReference>
<evidence type="ECO:0000256" key="3">
    <source>
        <dbReference type="ARBA" id="ARBA00022630"/>
    </source>
</evidence>
<keyword evidence="5 9" id="KW-0560">Oxidoreductase</keyword>
<dbReference type="PANTHER" id="PTHR43292:SF3">
    <property type="entry name" value="ACYL-COA DEHYDROGENASE FADE29"/>
    <property type="match status" value="1"/>
</dbReference>
<dbReference type="InterPro" id="IPR046373">
    <property type="entry name" value="Acyl-CoA_Oxase/DH_mid-dom_sf"/>
</dbReference>
<evidence type="ECO:0000313" key="10">
    <source>
        <dbReference type="EMBL" id="CAA0084684.1"/>
    </source>
</evidence>
<dbReference type="Pfam" id="PF00441">
    <property type="entry name" value="Acyl-CoA_dh_1"/>
    <property type="match status" value="2"/>
</dbReference>
<dbReference type="EMBL" id="CACSIM010000001">
    <property type="protein sequence ID" value="CAA0081740.1"/>
    <property type="molecule type" value="Genomic_DNA"/>
</dbReference>
<proteinExistence type="inferred from homology"/>
<gene>
    <name evidence="10" type="ORF">IHBHHGIJ_00728</name>
    <name evidence="9" type="ORF">KFEGEMFD_00422</name>
</gene>
<dbReference type="SUPFAM" id="SSF47203">
    <property type="entry name" value="Acyl-CoA dehydrogenase C-terminal domain-like"/>
    <property type="match status" value="2"/>
</dbReference>
<feature type="domain" description="Acyl-CoA dehydrogenase/oxidase C-terminal" evidence="6">
    <location>
        <begin position="234"/>
        <end position="401"/>
    </location>
</feature>
<evidence type="ECO:0000256" key="4">
    <source>
        <dbReference type="ARBA" id="ARBA00022827"/>
    </source>
</evidence>
<evidence type="ECO:0000313" key="12">
    <source>
        <dbReference type="Proteomes" id="UP000439591"/>
    </source>
</evidence>
<reference evidence="11 12" key="1">
    <citation type="submission" date="2019-11" db="EMBL/GenBank/DDBJ databases">
        <authorList>
            <person name="Holert J."/>
        </authorList>
    </citation>
    <scope>NUCLEOTIDE SEQUENCE [LARGE SCALE GENOMIC DNA]</scope>
    <source>
        <strain evidence="9">BC3_2A</strain>
        <strain evidence="10">SB11_1A</strain>
    </source>
</reference>
<dbReference type="Proteomes" id="UP000439591">
    <property type="component" value="Unassembled WGS sequence"/>
</dbReference>
<keyword evidence="11" id="KW-1185">Reference proteome</keyword>
<dbReference type="InterPro" id="IPR009100">
    <property type="entry name" value="AcylCoA_DH/oxidase_NM_dom_sf"/>
</dbReference>
<evidence type="ECO:0000259" key="7">
    <source>
        <dbReference type="Pfam" id="PF02770"/>
    </source>
</evidence>
<keyword evidence="4" id="KW-0274">FAD</keyword>
<evidence type="ECO:0000256" key="2">
    <source>
        <dbReference type="ARBA" id="ARBA00009347"/>
    </source>
</evidence>
<name>A0A5S9MX60_9GAMM</name>
<evidence type="ECO:0000259" key="6">
    <source>
        <dbReference type="Pfam" id="PF00441"/>
    </source>
</evidence>
<feature type="domain" description="Acyl-CoA dehydrogenase/oxidase N-terminal" evidence="8">
    <location>
        <begin position="425"/>
        <end position="534"/>
    </location>
</feature>
<sequence length="795" mass="87469">MSFDSVALEEFRREVSLFLDEEITPIIKEAGRKITSMFSPFDEALAFQKLLHKKKGWAGVSWPLEYGGTGWGVEQQVIFHEACRERELPFLLPNALQMVGPAIMRFGSDQQKQRFLPEILRGDAYWTQGYSEPGAGSDLVSLQCRAVRDGDDYIINGSKIWTTLAHRSNRMFMLVKTDVECKPQRGITFLLLDRTDFPGMEVRPIIGLDGCPEQCEVFFDNVRVPVSSRLGEENEGWSVAKYLLEHERGGSAGTGTLILKALEHIKSMAATLGDGFGGSLYDDGAFQARLAALYLEAKSVSAVEEKMFSLDMGGAESGPFSSLVKVVWTECLQRVCTFSVDVCGSLVLPLQLEALEVGSDVEAIGDPAMLIVMPRYLNNQACSIYGGSNEIQRQIIAKAVLSGLTLSRSKNPIGHAASPFSEDQMQLLNDSMDRFFADNYDFDFRQKTVKSELGYSQDHWRQYAEFGWLGIPFDESLDGFGGSLLDTLYLANTFGDVLALEPYLSAVVLAGGVIASGSNELIKSRVIPEIISGEAIAALAYEEKLSRGNPCYLGTTASEVADGFHLRGEKVTVLNAQQARYLVVSARTAGAIDDRNGVSLFLVDLHETPLPIVAYSMVDGHRAANIVFDVVVAKENVIAGGREGFSLLNKALNDGILYSAAESLSAIKTLLTDTVSYTTERKQFGMPLASFQTLNHKMADMFISYQQLDSLYEQTVNMYTQTGSVSSEQISLLKAQLGVSGRFVGEAAIHLHGGMGMTDELRVGHYFKRLVVNNAVFGNTDFHYKRLWREVDAVA</sequence>
<dbReference type="Gene3D" id="1.20.140.10">
    <property type="entry name" value="Butyryl-CoA Dehydrogenase, subunit A, domain 3"/>
    <property type="match status" value="2"/>
</dbReference>
<evidence type="ECO:0000259" key="8">
    <source>
        <dbReference type="Pfam" id="PF02771"/>
    </source>
</evidence>
<keyword evidence="3" id="KW-0285">Flavoprotein</keyword>
<dbReference type="EC" id="1.3.99.-" evidence="9"/>
<dbReference type="InterPro" id="IPR036250">
    <property type="entry name" value="AcylCo_DH-like_C"/>
</dbReference>
<dbReference type="Pfam" id="PF02770">
    <property type="entry name" value="Acyl-CoA_dh_M"/>
    <property type="match status" value="1"/>
</dbReference>
<comment type="cofactor">
    <cofactor evidence="1">
        <name>FAD</name>
        <dbReference type="ChEBI" id="CHEBI:57692"/>
    </cofactor>
</comment>
<comment type="similarity">
    <text evidence="2">Belongs to the acyl-CoA dehydrogenase family.</text>
</comment>
<organism evidence="9 12">
    <name type="scientific">Zhongshania aliphaticivorans</name>
    <dbReference type="NCBI Taxonomy" id="1470434"/>
    <lineage>
        <taxon>Bacteria</taxon>
        <taxon>Pseudomonadati</taxon>
        <taxon>Pseudomonadota</taxon>
        <taxon>Gammaproteobacteria</taxon>
        <taxon>Cellvibrionales</taxon>
        <taxon>Spongiibacteraceae</taxon>
        <taxon>Zhongshania</taxon>
    </lineage>
</organism>
<dbReference type="InterPro" id="IPR006091">
    <property type="entry name" value="Acyl-CoA_Oxase/DH_mid-dom"/>
</dbReference>
<feature type="domain" description="Acyl-CoA dehydrogenase/oxidase C-terminal" evidence="6">
    <location>
        <begin position="643"/>
        <end position="786"/>
    </location>
</feature>
<feature type="domain" description="Acyl-CoA dehydrogenase/oxidase N-terminal" evidence="8">
    <location>
        <begin position="9"/>
        <end position="123"/>
    </location>
</feature>
<dbReference type="RefSeq" id="WP_159267397.1">
    <property type="nucleotide sequence ID" value="NZ_CACSIK010000001.1"/>
</dbReference>
<dbReference type="GO" id="GO:0005886">
    <property type="term" value="C:plasma membrane"/>
    <property type="evidence" value="ECO:0007669"/>
    <property type="project" value="TreeGrafter"/>
</dbReference>
<evidence type="ECO:0000256" key="1">
    <source>
        <dbReference type="ARBA" id="ARBA00001974"/>
    </source>
</evidence>
<dbReference type="InterPro" id="IPR037069">
    <property type="entry name" value="AcylCoA_DH/ox_N_sf"/>
</dbReference>
<dbReference type="PANTHER" id="PTHR43292">
    <property type="entry name" value="ACYL-COA DEHYDROGENASE"/>
    <property type="match status" value="1"/>
</dbReference>
<evidence type="ECO:0000313" key="11">
    <source>
        <dbReference type="Proteomes" id="UP000435877"/>
    </source>
</evidence>
<evidence type="ECO:0000313" key="9">
    <source>
        <dbReference type="EMBL" id="CAA0081740.1"/>
    </source>
</evidence>
<dbReference type="SUPFAM" id="SSF56645">
    <property type="entry name" value="Acyl-CoA dehydrogenase NM domain-like"/>
    <property type="match status" value="2"/>
</dbReference>
<dbReference type="InterPro" id="IPR013786">
    <property type="entry name" value="AcylCoA_DH/ox_N"/>
</dbReference>
<dbReference type="GO" id="GO:0016627">
    <property type="term" value="F:oxidoreductase activity, acting on the CH-CH group of donors"/>
    <property type="evidence" value="ECO:0007669"/>
    <property type="project" value="InterPro"/>
</dbReference>
<dbReference type="AlphaFoldDB" id="A0A5S9MX60"/>
<protein>
    <submittedName>
        <fullName evidence="9">Acyl-CoA dehydrogenase FadE26</fullName>
        <ecNumber evidence="9">1.3.99.-</ecNumber>
    </submittedName>
</protein>
<dbReference type="OrthoDB" id="6138585at2"/>
<evidence type="ECO:0000256" key="5">
    <source>
        <dbReference type="ARBA" id="ARBA00023002"/>
    </source>
</evidence>
<accession>A0A5S9MX60</accession>
<dbReference type="CDD" id="cd00567">
    <property type="entry name" value="ACAD"/>
    <property type="match status" value="1"/>
</dbReference>
<feature type="domain" description="Acyl-CoA oxidase/dehydrogenase middle" evidence="7">
    <location>
        <begin position="129"/>
        <end position="222"/>
    </location>
</feature>
<dbReference type="GO" id="GO:0050660">
    <property type="term" value="F:flavin adenine dinucleotide binding"/>
    <property type="evidence" value="ECO:0007669"/>
    <property type="project" value="InterPro"/>
</dbReference>
<dbReference type="InterPro" id="IPR009075">
    <property type="entry name" value="AcylCo_DH/oxidase_C"/>
</dbReference>